<accession>A0A1H3WE90</accession>
<name>A0A1H3WE90_9SPHI</name>
<dbReference type="InterPro" id="IPR037143">
    <property type="entry name" value="4-PPantetheinyl_Trfase_dom_sf"/>
</dbReference>
<dbReference type="STRING" id="425514.SAMN05443550_101216"/>
<organism evidence="3 4">
    <name type="scientific">Pedobacter hartonius</name>
    <dbReference type="NCBI Taxonomy" id="425514"/>
    <lineage>
        <taxon>Bacteria</taxon>
        <taxon>Pseudomonadati</taxon>
        <taxon>Bacteroidota</taxon>
        <taxon>Sphingobacteriia</taxon>
        <taxon>Sphingobacteriales</taxon>
        <taxon>Sphingobacteriaceae</taxon>
        <taxon>Pedobacter</taxon>
    </lineage>
</organism>
<feature type="domain" description="4'-phosphopantetheinyl transferase" evidence="2">
    <location>
        <begin position="2"/>
        <end position="81"/>
    </location>
</feature>
<dbReference type="Proteomes" id="UP000198850">
    <property type="component" value="Unassembled WGS sequence"/>
</dbReference>
<protein>
    <submittedName>
        <fullName evidence="3">4'-phosphopantetheinyl transferase superfamily protein</fullName>
    </submittedName>
</protein>
<proteinExistence type="predicted"/>
<keyword evidence="4" id="KW-1185">Reference proteome</keyword>
<keyword evidence="1 3" id="KW-0808">Transferase</keyword>
<dbReference type="EMBL" id="FNRA01000001">
    <property type="protein sequence ID" value="SDZ85405.1"/>
    <property type="molecule type" value="Genomic_DNA"/>
</dbReference>
<sequence length="188" mass="20957">MIGNDLVDLRQAATESNWQRKGYLGKIYTPEEQELILNAAEPSVMVWLLWTMKEAGYKVLNRITAIRSYSPQSFICCGLITNGSQATAVVCHDERRIYIKSEISSQMIHSTATLNKQDLEELTLSYMDNSADYRADFNRSSRGYFLTKTSSGLPLIIHGPTGRKLIASVSHHGKYAAIVYSDSLLSAG</sequence>
<evidence type="ECO:0000313" key="3">
    <source>
        <dbReference type="EMBL" id="SDZ85405.1"/>
    </source>
</evidence>
<dbReference type="Gene3D" id="3.90.470.20">
    <property type="entry name" value="4'-phosphopantetheinyl transferase domain"/>
    <property type="match status" value="1"/>
</dbReference>
<gene>
    <name evidence="3" type="ORF">SAMN05443550_101216</name>
</gene>
<dbReference type="GO" id="GO:0000287">
    <property type="term" value="F:magnesium ion binding"/>
    <property type="evidence" value="ECO:0007669"/>
    <property type="project" value="InterPro"/>
</dbReference>
<evidence type="ECO:0000313" key="4">
    <source>
        <dbReference type="Proteomes" id="UP000198850"/>
    </source>
</evidence>
<dbReference type="AlphaFoldDB" id="A0A1H3WE90"/>
<dbReference type="GO" id="GO:0008897">
    <property type="term" value="F:holo-[acyl-carrier-protein] synthase activity"/>
    <property type="evidence" value="ECO:0007669"/>
    <property type="project" value="InterPro"/>
</dbReference>
<dbReference type="Pfam" id="PF01648">
    <property type="entry name" value="ACPS"/>
    <property type="match status" value="1"/>
</dbReference>
<dbReference type="InterPro" id="IPR008278">
    <property type="entry name" value="4-PPantetheinyl_Trfase_dom"/>
</dbReference>
<evidence type="ECO:0000256" key="1">
    <source>
        <dbReference type="ARBA" id="ARBA00022679"/>
    </source>
</evidence>
<dbReference type="SUPFAM" id="SSF56214">
    <property type="entry name" value="4'-phosphopantetheinyl transferase"/>
    <property type="match status" value="1"/>
</dbReference>
<reference evidence="3 4" key="1">
    <citation type="submission" date="2016-10" db="EMBL/GenBank/DDBJ databases">
        <authorList>
            <person name="de Groot N.N."/>
        </authorList>
    </citation>
    <scope>NUCLEOTIDE SEQUENCE [LARGE SCALE GENOMIC DNA]</scope>
    <source>
        <strain evidence="3 4">DSM 19033</strain>
    </source>
</reference>
<evidence type="ECO:0000259" key="2">
    <source>
        <dbReference type="Pfam" id="PF01648"/>
    </source>
</evidence>